<dbReference type="AlphaFoldDB" id="A0AA47KPB8"/>
<dbReference type="Gene3D" id="3.20.20.370">
    <property type="entry name" value="Glycoside hydrolase/deacetylase"/>
    <property type="match status" value="1"/>
</dbReference>
<dbReference type="InterPro" id="IPR005501">
    <property type="entry name" value="LamB/YcsF/PxpA-like"/>
</dbReference>
<accession>A0AA47KPB8</accession>
<dbReference type="InterPro" id="IPR011330">
    <property type="entry name" value="Glyco_hydro/deAcase_b/a-brl"/>
</dbReference>
<keyword evidence="1" id="KW-0614">Plasmid</keyword>
<organism evidence="1 2">
    <name type="scientific">Salinivibrio kushneri</name>
    <dbReference type="NCBI Taxonomy" id="1908198"/>
    <lineage>
        <taxon>Bacteria</taxon>
        <taxon>Pseudomonadati</taxon>
        <taxon>Pseudomonadota</taxon>
        <taxon>Gammaproteobacteria</taxon>
        <taxon>Vibrionales</taxon>
        <taxon>Vibrionaceae</taxon>
        <taxon>Salinivibrio</taxon>
    </lineage>
</organism>
<protein>
    <submittedName>
        <fullName evidence="1">5-oxoprolinase subunit PxpA</fullName>
    </submittedName>
</protein>
<dbReference type="NCBIfam" id="NF003816">
    <property type="entry name" value="PRK05406.1-5"/>
    <property type="match status" value="1"/>
</dbReference>
<evidence type="ECO:0000313" key="1">
    <source>
        <dbReference type="EMBL" id="WBA10539.1"/>
    </source>
</evidence>
<dbReference type="Pfam" id="PF03746">
    <property type="entry name" value="LamB_YcsF"/>
    <property type="match status" value="1"/>
</dbReference>
<dbReference type="PANTHER" id="PTHR30292">
    <property type="entry name" value="UNCHARACTERIZED PROTEIN YBGL-RELATED"/>
    <property type="match status" value="1"/>
</dbReference>
<reference evidence="1" key="1">
    <citation type="submission" date="2022-09" db="EMBL/GenBank/DDBJ databases">
        <authorList>
            <person name="Li Z.-J."/>
        </authorList>
    </citation>
    <scope>NUCLEOTIDE SEQUENCE</scope>
    <source>
        <strain evidence="1">TGB11</strain>
        <plasmid evidence="1">unnamed</plasmid>
    </source>
</reference>
<dbReference type="Proteomes" id="UP001164748">
    <property type="component" value="Plasmid unnamed"/>
</dbReference>
<proteinExistence type="predicted"/>
<name>A0AA47KPB8_9GAMM</name>
<sequence length="247" mass="26542">MEGVMKLNADMGESFGAWTMGMDSALMPWIDMANIACGFHASDPDVMAATVALAVKHNVSIGAHPSYADKQGFGRRHIDHTPAQISHLVRYQIGALQGICARFNASLDYVKPHGALYNTMMVDNDCFEAVLAAVADTLPNTPLMVLALPDNRQHRQLAQRAGVPLIFEAFADRAYLASGQLAPRDQPGAVLDDANAMIAQVLQLSQHGTVTTLEGQTLSLSPDTVCVHGDNPQSVEAIKQLRKALTP</sequence>
<dbReference type="PANTHER" id="PTHR30292:SF0">
    <property type="entry name" value="5-OXOPROLINASE SUBUNIT A"/>
    <property type="match status" value="1"/>
</dbReference>
<dbReference type="NCBIfam" id="NF003814">
    <property type="entry name" value="PRK05406.1-3"/>
    <property type="match status" value="1"/>
</dbReference>
<dbReference type="SUPFAM" id="SSF88713">
    <property type="entry name" value="Glycoside hydrolase/deacetylase"/>
    <property type="match status" value="1"/>
</dbReference>
<geneLocation type="plasmid" evidence="1 2">
    <name>unnamed</name>
</geneLocation>
<dbReference type="CDD" id="cd10787">
    <property type="entry name" value="LamB_YcsF_like"/>
    <property type="match status" value="1"/>
</dbReference>
<gene>
    <name evidence="1" type="ORF">N8M53_14615</name>
</gene>
<dbReference type="EMBL" id="CP114589">
    <property type="protein sequence ID" value="WBA10539.1"/>
    <property type="molecule type" value="Genomic_DNA"/>
</dbReference>
<dbReference type="GO" id="GO:0005975">
    <property type="term" value="P:carbohydrate metabolic process"/>
    <property type="evidence" value="ECO:0007669"/>
    <property type="project" value="InterPro"/>
</dbReference>
<evidence type="ECO:0000313" key="2">
    <source>
        <dbReference type="Proteomes" id="UP001164748"/>
    </source>
</evidence>